<dbReference type="EMBL" id="SJOI01000001">
    <property type="protein sequence ID" value="TCL05314.1"/>
    <property type="molecule type" value="Genomic_DNA"/>
</dbReference>
<evidence type="ECO:0000256" key="3">
    <source>
        <dbReference type="ARBA" id="ARBA00023002"/>
    </source>
</evidence>
<evidence type="ECO:0000256" key="2">
    <source>
        <dbReference type="ARBA" id="ARBA00022490"/>
    </source>
</evidence>
<reference evidence="5 6" key="1">
    <citation type="submission" date="2019-02" db="EMBL/GenBank/DDBJ databases">
        <title>Investigation of anaerobic lignin degradation for improved lignocellulosic biofuels.</title>
        <authorList>
            <person name="Deangelis K."/>
        </authorList>
    </citation>
    <scope>NUCLEOTIDE SEQUENCE [LARGE SCALE GENOMIC DNA]</scope>
    <source>
        <strain evidence="5 6">159R</strain>
    </source>
</reference>
<dbReference type="OrthoDB" id="9810617at2"/>
<evidence type="ECO:0000259" key="4">
    <source>
        <dbReference type="Pfam" id="PF00881"/>
    </source>
</evidence>
<dbReference type="AlphaFoldDB" id="A0A4R1NCP4"/>
<gene>
    <name evidence="5" type="ORF">EZJ58_3489</name>
</gene>
<keyword evidence="2" id="KW-0963">Cytoplasm</keyword>
<dbReference type="GO" id="GO:0016491">
    <property type="term" value="F:oxidoreductase activity"/>
    <property type="evidence" value="ECO:0007669"/>
    <property type="project" value="UniProtKB-KW"/>
</dbReference>
<evidence type="ECO:0000313" key="6">
    <source>
        <dbReference type="Proteomes" id="UP000294555"/>
    </source>
</evidence>
<name>A0A4R1NCP4_9GAMM</name>
<dbReference type="PANTHER" id="PTHR43035">
    <property type="entry name" value="FATTY ACID REPRESSION MUTANT PROTEIN 2-RELATED"/>
    <property type="match status" value="1"/>
</dbReference>
<dbReference type="PANTHER" id="PTHR43035:SF1">
    <property type="entry name" value="FATTY ACID REPRESSION MUTANT PROTEIN 2-RELATED"/>
    <property type="match status" value="1"/>
</dbReference>
<dbReference type="CDD" id="cd02140">
    <property type="entry name" value="Frm2-like"/>
    <property type="match status" value="1"/>
</dbReference>
<dbReference type="RefSeq" id="WP_132924029.1">
    <property type="nucleotide sequence ID" value="NZ_SJOI01000001.1"/>
</dbReference>
<dbReference type="SUPFAM" id="SSF55469">
    <property type="entry name" value="FMN-dependent nitroreductase-like"/>
    <property type="match status" value="1"/>
</dbReference>
<protein>
    <recommendedName>
        <fullName evidence="4">Nitroreductase domain-containing protein</fullName>
    </recommendedName>
</protein>
<organism evidence="5 6">
    <name type="scientific">Sodalis ligni</name>
    <dbReference type="NCBI Taxonomy" id="2697027"/>
    <lineage>
        <taxon>Bacteria</taxon>
        <taxon>Pseudomonadati</taxon>
        <taxon>Pseudomonadota</taxon>
        <taxon>Gammaproteobacteria</taxon>
        <taxon>Enterobacterales</taxon>
        <taxon>Bruguierivoracaceae</taxon>
        <taxon>Sodalis</taxon>
    </lineage>
</organism>
<comment type="subcellular location">
    <subcellularLocation>
        <location evidence="1">Cytoplasm</location>
    </subcellularLocation>
</comment>
<accession>A0A4R1NCP4</accession>
<dbReference type="GO" id="GO:0005737">
    <property type="term" value="C:cytoplasm"/>
    <property type="evidence" value="ECO:0007669"/>
    <property type="project" value="UniProtKB-SubCell"/>
</dbReference>
<dbReference type="InterPro" id="IPR000415">
    <property type="entry name" value="Nitroreductase-like"/>
</dbReference>
<dbReference type="FunFam" id="3.40.109.10:FF:000001">
    <property type="entry name" value="Nitroreductase family"/>
    <property type="match status" value="1"/>
</dbReference>
<dbReference type="Pfam" id="PF00881">
    <property type="entry name" value="Nitroreductase"/>
    <property type="match status" value="1"/>
</dbReference>
<dbReference type="GO" id="GO:0034599">
    <property type="term" value="P:cellular response to oxidative stress"/>
    <property type="evidence" value="ECO:0007669"/>
    <property type="project" value="InterPro"/>
</dbReference>
<dbReference type="Proteomes" id="UP000294555">
    <property type="component" value="Unassembled WGS sequence"/>
</dbReference>
<proteinExistence type="predicted"/>
<comment type="caution">
    <text evidence="5">The sequence shown here is derived from an EMBL/GenBank/DDBJ whole genome shotgun (WGS) entry which is preliminary data.</text>
</comment>
<keyword evidence="6" id="KW-1185">Reference proteome</keyword>
<evidence type="ECO:0000313" key="5">
    <source>
        <dbReference type="EMBL" id="TCL05314.1"/>
    </source>
</evidence>
<evidence type="ECO:0000256" key="1">
    <source>
        <dbReference type="ARBA" id="ARBA00004496"/>
    </source>
</evidence>
<dbReference type="InterPro" id="IPR029479">
    <property type="entry name" value="Nitroreductase"/>
</dbReference>
<dbReference type="InterPro" id="IPR033877">
    <property type="entry name" value="Frm2/Hbn1"/>
</dbReference>
<keyword evidence="3" id="KW-0560">Oxidoreductase</keyword>
<dbReference type="Gene3D" id="3.40.109.10">
    <property type="entry name" value="NADH Oxidase"/>
    <property type="match status" value="1"/>
</dbReference>
<feature type="domain" description="Nitroreductase" evidence="4">
    <location>
        <begin position="9"/>
        <end position="177"/>
    </location>
</feature>
<sequence length="199" mass="22398">MSNAFLDAITARRSIYAIGKNVSLSEDQITSLIKQAVKHSPSSFNSQSSRVVVLFGAQHEKLWNIIKETLRKIVPAEAFSTTETKLASFAAGKGTVLFFEDTQVIDTLQKQFAAYADNFPIWSEHSTGIAQFAVWSTLAQEHIGATVQHYNPLIDDEVKSTWHLPDSWKLRAQMPFGSIEQQAGEKTFISDEERFRIFK</sequence>